<proteinExistence type="predicted"/>
<feature type="domain" description="DUF6533" evidence="2">
    <location>
        <begin position="22"/>
        <end position="67"/>
    </location>
</feature>
<name>A0A0C9U2M4_SPHS4</name>
<feature type="transmembrane region" description="Helical" evidence="1">
    <location>
        <begin position="216"/>
        <end position="234"/>
    </location>
</feature>
<feature type="transmembrane region" description="Helical" evidence="1">
    <location>
        <begin position="91"/>
        <end position="113"/>
    </location>
</feature>
<feature type="transmembrane region" description="Helical" evidence="1">
    <location>
        <begin position="60"/>
        <end position="79"/>
    </location>
</feature>
<evidence type="ECO:0000259" key="2">
    <source>
        <dbReference type="Pfam" id="PF20151"/>
    </source>
</evidence>
<evidence type="ECO:0000256" key="1">
    <source>
        <dbReference type="SAM" id="Phobius"/>
    </source>
</evidence>
<dbReference type="AlphaFoldDB" id="A0A0C9U2M4"/>
<evidence type="ECO:0000313" key="3">
    <source>
        <dbReference type="EMBL" id="KIJ37083.1"/>
    </source>
</evidence>
<feature type="transmembrane region" description="Helical" evidence="1">
    <location>
        <begin position="125"/>
        <end position="146"/>
    </location>
</feature>
<dbReference type="EMBL" id="KN837172">
    <property type="protein sequence ID" value="KIJ37083.1"/>
    <property type="molecule type" value="Genomic_DNA"/>
</dbReference>
<keyword evidence="4" id="KW-1185">Reference proteome</keyword>
<dbReference type="InterPro" id="IPR045340">
    <property type="entry name" value="DUF6533"/>
</dbReference>
<keyword evidence="1" id="KW-1133">Transmembrane helix</keyword>
<dbReference type="HOGENOM" id="CLU_035509_2_0_1"/>
<dbReference type="Pfam" id="PF20151">
    <property type="entry name" value="DUF6533"/>
    <property type="match status" value="1"/>
</dbReference>
<keyword evidence="1" id="KW-0472">Membrane</keyword>
<reference evidence="3 4" key="1">
    <citation type="submission" date="2014-06" db="EMBL/GenBank/DDBJ databases">
        <title>Evolutionary Origins and Diversification of the Mycorrhizal Mutualists.</title>
        <authorList>
            <consortium name="DOE Joint Genome Institute"/>
            <consortium name="Mycorrhizal Genomics Consortium"/>
            <person name="Kohler A."/>
            <person name="Kuo A."/>
            <person name="Nagy L.G."/>
            <person name="Floudas D."/>
            <person name="Copeland A."/>
            <person name="Barry K.W."/>
            <person name="Cichocki N."/>
            <person name="Veneault-Fourrey C."/>
            <person name="LaButti K."/>
            <person name="Lindquist E.A."/>
            <person name="Lipzen A."/>
            <person name="Lundell T."/>
            <person name="Morin E."/>
            <person name="Murat C."/>
            <person name="Riley R."/>
            <person name="Ohm R."/>
            <person name="Sun H."/>
            <person name="Tunlid A."/>
            <person name="Henrissat B."/>
            <person name="Grigoriev I.V."/>
            <person name="Hibbett D.S."/>
            <person name="Martin F."/>
        </authorList>
    </citation>
    <scope>NUCLEOTIDE SEQUENCE [LARGE SCALE GENOMIC DNA]</scope>
    <source>
        <strain evidence="3 4">SS14</strain>
    </source>
</reference>
<sequence length="363" mass="41678">MDKPEWSEEQLRGYHTLRWSRYVMVASAVILFWDHCLTFSQEVRLIWPSRAKFVKRAFLANRYIVPLVFIINLHTQSGISDFGLSDNVCRGWIMTVFSIAGLSLSVSQWLVLLKLWKLWGAQSKVIYTTLAGYFILQAGSITWIILNAREALPLIHFFHTTRMCGLTDRPQLLRGLYAWLLFFEIVAYVMVCYNALSRPRGFDDQLLRILIRDGILFFMATVTMRVLNLIMAVIDLPTQIFLGIYGIWGILLTIVSRMILDTRQAEYDRDSTEDWHDSLAEMENQLQTYGETKVMVISRQNMGNPRTSFNAGNNGEMHESLAPSSKRLSGFSEASLEISETLRSETLVGSPHSKKWIKTINDA</sequence>
<protein>
    <recommendedName>
        <fullName evidence="2">DUF6533 domain-containing protein</fullName>
    </recommendedName>
</protein>
<dbReference type="Proteomes" id="UP000054279">
    <property type="component" value="Unassembled WGS sequence"/>
</dbReference>
<feature type="transmembrane region" description="Helical" evidence="1">
    <location>
        <begin position="240"/>
        <end position="260"/>
    </location>
</feature>
<evidence type="ECO:0000313" key="4">
    <source>
        <dbReference type="Proteomes" id="UP000054279"/>
    </source>
</evidence>
<feature type="transmembrane region" description="Helical" evidence="1">
    <location>
        <begin position="176"/>
        <end position="196"/>
    </location>
</feature>
<accession>A0A0C9U2M4</accession>
<dbReference type="OrthoDB" id="3251775at2759"/>
<organism evidence="3 4">
    <name type="scientific">Sphaerobolus stellatus (strain SS14)</name>
    <dbReference type="NCBI Taxonomy" id="990650"/>
    <lineage>
        <taxon>Eukaryota</taxon>
        <taxon>Fungi</taxon>
        <taxon>Dikarya</taxon>
        <taxon>Basidiomycota</taxon>
        <taxon>Agaricomycotina</taxon>
        <taxon>Agaricomycetes</taxon>
        <taxon>Phallomycetidae</taxon>
        <taxon>Geastrales</taxon>
        <taxon>Sphaerobolaceae</taxon>
        <taxon>Sphaerobolus</taxon>
    </lineage>
</organism>
<feature type="transmembrane region" description="Helical" evidence="1">
    <location>
        <begin position="20"/>
        <end position="39"/>
    </location>
</feature>
<keyword evidence="1" id="KW-0812">Transmembrane</keyword>
<gene>
    <name evidence="3" type="ORF">M422DRAFT_69494</name>
</gene>